<evidence type="ECO:0000256" key="2">
    <source>
        <dbReference type="ARBA" id="ARBA00011344"/>
    </source>
</evidence>
<evidence type="ECO:0000256" key="5">
    <source>
        <dbReference type="ARBA" id="ARBA00023163"/>
    </source>
</evidence>
<dbReference type="SUPFAM" id="SSF88946">
    <property type="entry name" value="Sigma2 domain of RNA polymerase sigma factors"/>
    <property type="match status" value="1"/>
</dbReference>
<dbReference type="GO" id="GO:0003677">
    <property type="term" value="F:DNA binding"/>
    <property type="evidence" value="ECO:0007669"/>
    <property type="project" value="InterPro"/>
</dbReference>
<dbReference type="AlphaFoldDB" id="A0A495XR88"/>
<reference evidence="8 9" key="1">
    <citation type="submission" date="2018-10" db="EMBL/GenBank/DDBJ databases">
        <title>Sequencing the genomes of 1000 actinobacteria strains.</title>
        <authorList>
            <person name="Klenk H.-P."/>
        </authorList>
    </citation>
    <scope>NUCLEOTIDE SEQUENCE [LARGE SCALE GENOMIC DNA]</scope>
    <source>
        <strain evidence="8 9">DSM 44267</strain>
    </source>
</reference>
<dbReference type="GO" id="GO:0006352">
    <property type="term" value="P:DNA-templated transcription initiation"/>
    <property type="evidence" value="ECO:0007669"/>
    <property type="project" value="InterPro"/>
</dbReference>
<evidence type="ECO:0000313" key="9">
    <source>
        <dbReference type="Proteomes" id="UP000278440"/>
    </source>
</evidence>
<dbReference type="InterPro" id="IPR013249">
    <property type="entry name" value="RNA_pol_sigma70_r4_t2"/>
</dbReference>
<comment type="caution">
    <text evidence="8">The sequence shown here is derived from an EMBL/GenBank/DDBJ whole genome shotgun (WGS) entry which is preliminary data.</text>
</comment>
<dbReference type="OrthoDB" id="3211555at2"/>
<dbReference type="RefSeq" id="WP_121029961.1">
    <property type="nucleotide sequence ID" value="NZ_RBXT01000001.1"/>
</dbReference>
<keyword evidence="9" id="KW-1185">Reference proteome</keyword>
<dbReference type="PANTHER" id="PTHR30173">
    <property type="entry name" value="SIGMA 19 FACTOR"/>
    <property type="match status" value="1"/>
</dbReference>
<dbReference type="InterPro" id="IPR052704">
    <property type="entry name" value="ECF_Sigma-70_Domain"/>
</dbReference>
<feature type="domain" description="RNA polymerase sigma factor 70 region 4 type 2" evidence="7">
    <location>
        <begin position="110"/>
        <end position="160"/>
    </location>
</feature>
<dbReference type="PANTHER" id="PTHR30173:SF43">
    <property type="entry name" value="ECF RNA POLYMERASE SIGMA FACTOR SIGI-RELATED"/>
    <property type="match status" value="1"/>
</dbReference>
<dbReference type="Gene3D" id="1.10.1740.10">
    <property type="match status" value="1"/>
</dbReference>
<evidence type="ECO:0000313" key="8">
    <source>
        <dbReference type="EMBL" id="RKT76607.1"/>
    </source>
</evidence>
<feature type="domain" description="RNA polymerase sigma-70 region 2" evidence="6">
    <location>
        <begin position="7"/>
        <end position="68"/>
    </location>
</feature>
<dbReference type="Pfam" id="PF04542">
    <property type="entry name" value="Sigma70_r2"/>
    <property type="match status" value="1"/>
</dbReference>
<dbReference type="InterPro" id="IPR036388">
    <property type="entry name" value="WH-like_DNA-bd_sf"/>
</dbReference>
<dbReference type="InterPro" id="IPR013324">
    <property type="entry name" value="RNA_pol_sigma_r3/r4-like"/>
</dbReference>
<organism evidence="8 9">
    <name type="scientific">Terracoccus luteus</name>
    <dbReference type="NCBI Taxonomy" id="53356"/>
    <lineage>
        <taxon>Bacteria</taxon>
        <taxon>Bacillati</taxon>
        <taxon>Actinomycetota</taxon>
        <taxon>Actinomycetes</taxon>
        <taxon>Micrococcales</taxon>
        <taxon>Intrasporangiaceae</taxon>
        <taxon>Terracoccus</taxon>
    </lineage>
</organism>
<comment type="subunit">
    <text evidence="2">Interacts transiently with the RNA polymerase catalytic core formed by RpoA, RpoB, RpoC and RpoZ (2 alpha, 1 beta, 1 beta' and 1 omega subunit) to form the RNA polymerase holoenzyme that can initiate transcription.</text>
</comment>
<accession>A0A495XR88</accession>
<dbReference type="Proteomes" id="UP000278440">
    <property type="component" value="Unassembled WGS sequence"/>
</dbReference>
<dbReference type="Gene3D" id="1.10.10.10">
    <property type="entry name" value="Winged helix-like DNA-binding domain superfamily/Winged helix DNA-binding domain"/>
    <property type="match status" value="1"/>
</dbReference>
<dbReference type="Gene3D" id="3.10.450.50">
    <property type="match status" value="1"/>
</dbReference>
<dbReference type="SUPFAM" id="SSF88659">
    <property type="entry name" value="Sigma3 and sigma4 domains of RNA polymerase sigma factors"/>
    <property type="match status" value="1"/>
</dbReference>
<dbReference type="InterPro" id="IPR032710">
    <property type="entry name" value="NTF2-like_dom_sf"/>
</dbReference>
<dbReference type="InterPro" id="IPR007627">
    <property type="entry name" value="RNA_pol_sigma70_r2"/>
</dbReference>
<keyword evidence="4" id="KW-0731">Sigma factor</keyword>
<protein>
    <submittedName>
        <fullName evidence="8">RNA polymerase ECF family sigma subunit</fullName>
    </submittedName>
</protein>
<evidence type="ECO:0000256" key="3">
    <source>
        <dbReference type="ARBA" id="ARBA00023015"/>
    </source>
</evidence>
<dbReference type="InterPro" id="IPR013325">
    <property type="entry name" value="RNA_pol_sigma_r2"/>
</dbReference>
<keyword evidence="3" id="KW-0805">Transcription regulation</keyword>
<dbReference type="SUPFAM" id="SSF54427">
    <property type="entry name" value="NTF2-like"/>
    <property type="match status" value="1"/>
</dbReference>
<evidence type="ECO:0000259" key="7">
    <source>
        <dbReference type="Pfam" id="PF08281"/>
    </source>
</evidence>
<dbReference type="Pfam" id="PF08281">
    <property type="entry name" value="Sigma70_r4_2"/>
    <property type="match status" value="1"/>
</dbReference>
<comment type="similarity">
    <text evidence="1">Belongs to the sigma-70 factor family. ECF subfamily.</text>
</comment>
<evidence type="ECO:0000256" key="4">
    <source>
        <dbReference type="ARBA" id="ARBA00023082"/>
    </source>
</evidence>
<evidence type="ECO:0000256" key="1">
    <source>
        <dbReference type="ARBA" id="ARBA00010641"/>
    </source>
</evidence>
<name>A0A495XR88_9MICO</name>
<dbReference type="EMBL" id="RBXT01000001">
    <property type="protein sequence ID" value="RKT76607.1"/>
    <property type="molecule type" value="Genomic_DNA"/>
</dbReference>
<sequence>MDTTAPFEAERARLQRLAARVLGDAHEADDVVQQAWLRLSGTSAGIENLPAWLTTVTTRLCLDRLRARVPEPAGPDRVVELVETATSASGHTGSPDPFDEVALADSVGVALQVVLDRLTPPERVAFVMHDSFGFEFPVIAAALDTSPAAARQLASRARAKVRQPASDDALAQWEVVDAFMAAARGGDFERLLTLLAPDADVVADAEAVQVGTPGAIEGRRRIAEFFDGSAHAALPVFVGDRAGYAWFDRGQARVLFDFDVEDGQVRRISFRAEPGTLARVVRREADRRRWTTARHTRRPLVVDTVEARDRHQEER</sequence>
<dbReference type="GO" id="GO:0016987">
    <property type="term" value="F:sigma factor activity"/>
    <property type="evidence" value="ECO:0007669"/>
    <property type="project" value="UniProtKB-KW"/>
</dbReference>
<proteinExistence type="inferred from homology"/>
<gene>
    <name evidence="8" type="ORF">DFJ68_0002</name>
</gene>
<keyword evidence="5" id="KW-0804">Transcription</keyword>
<evidence type="ECO:0000259" key="6">
    <source>
        <dbReference type="Pfam" id="PF04542"/>
    </source>
</evidence>